<evidence type="ECO:0000256" key="7">
    <source>
        <dbReference type="ARBA" id="ARBA00022842"/>
    </source>
</evidence>
<feature type="binding site" evidence="10">
    <location>
        <position position="437"/>
    </location>
    <ligand>
        <name>Mg(2+)</name>
        <dbReference type="ChEBI" id="CHEBI:18420"/>
    </ligand>
</feature>
<keyword evidence="7 10" id="KW-0460">Magnesium</keyword>
<keyword evidence="3 10" id="KW-0963">Cytoplasm</keyword>
<keyword evidence="5 10" id="KW-0808">Transferase</keyword>
<evidence type="ECO:0000256" key="6">
    <source>
        <dbReference type="ARBA" id="ARBA00022723"/>
    </source>
</evidence>
<comment type="subcellular location">
    <subcellularLocation>
        <location evidence="10 13">Cytoplasm</location>
    </subcellularLocation>
</comment>
<comment type="caution">
    <text evidence="18">The sequence shown here is derived from an EMBL/GenBank/DDBJ whole genome shotgun (WGS) entry which is preliminary data.</text>
</comment>
<feature type="binding site" evidence="10">
    <location>
        <begin position="125"/>
        <end position="126"/>
    </location>
    <ligand>
        <name>acetyl-CoA</name>
        <dbReference type="ChEBI" id="CHEBI:57288"/>
    </ligand>
</feature>
<keyword evidence="2 10" id="KW-0329">Glyoxylate bypass</keyword>
<dbReference type="Pfam" id="PF01274">
    <property type="entry name" value="MS_TIM-barrel"/>
    <property type="match status" value="1"/>
</dbReference>
<accession>A0A369AFA9</accession>
<feature type="domain" description="Malate synthase C-terminal" evidence="17">
    <location>
        <begin position="597"/>
        <end position="706"/>
    </location>
</feature>
<evidence type="ECO:0000259" key="15">
    <source>
        <dbReference type="Pfam" id="PF20656"/>
    </source>
</evidence>
<evidence type="ECO:0000256" key="11">
    <source>
        <dbReference type="NCBIfam" id="TIGR01345"/>
    </source>
</evidence>
<dbReference type="AlphaFoldDB" id="A0A369AFA9"/>
<evidence type="ECO:0000256" key="9">
    <source>
        <dbReference type="ARBA" id="ARBA00047918"/>
    </source>
</evidence>
<evidence type="ECO:0000259" key="16">
    <source>
        <dbReference type="Pfam" id="PF20658"/>
    </source>
</evidence>
<name>A0A369AFA9_9GAMM</name>
<keyword evidence="8 10" id="KW-0558">Oxidation</keyword>
<feature type="binding site" evidence="10">
    <location>
        <begin position="462"/>
        <end position="465"/>
    </location>
    <ligand>
        <name>glyoxylate</name>
        <dbReference type="ChEBI" id="CHEBI:36655"/>
    </ligand>
</feature>
<evidence type="ECO:0000259" key="17">
    <source>
        <dbReference type="Pfam" id="PF20659"/>
    </source>
</evidence>
<dbReference type="InterPro" id="IPR046363">
    <property type="entry name" value="MS_N_TIM-barrel_dom"/>
</dbReference>
<feature type="binding site" evidence="10">
    <location>
        <position position="276"/>
    </location>
    <ligand>
        <name>acetyl-CoA</name>
        <dbReference type="ChEBI" id="CHEBI:57288"/>
    </ligand>
</feature>
<dbReference type="SUPFAM" id="SSF51645">
    <property type="entry name" value="Malate synthase G"/>
    <property type="match status" value="1"/>
</dbReference>
<dbReference type="HAMAP" id="MF_00641">
    <property type="entry name" value="Malate_synth_G"/>
    <property type="match status" value="1"/>
</dbReference>
<comment type="function">
    <text evidence="10">Involved in the glycolate utilization. Catalyzes the condensation and subsequent hydrolysis of acetyl-coenzyme A (acetyl-CoA) and glyoxylate to form malate and CoA.</text>
</comment>
<dbReference type="InterPro" id="IPR048357">
    <property type="entry name" value="MSG_insertion"/>
</dbReference>
<dbReference type="PANTHER" id="PTHR42739:SF1">
    <property type="entry name" value="MALATE SYNTHASE G"/>
    <property type="match status" value="1"/>
</dbReference>
<evidence type="ECO:0000313" key="19">
    <source>
        <dbReference type="Proteomes" id="UP000253506"/>
    </source>
</evidence>
<dbReference type="GO" id="GO:0004474">
    <property type="term" value="F:malate synthase activity"/>
    <property type="evidence" value="ECO:0007669"/>
    <property type="project" value="UniProtKB-UniRule"/>
</dbReference>
<dbReference type="GO" id="GO:0006097">
    <property type="term" value="P:glyoxylate cycle"/>
    <property type="evidence" value="ECO:0007669"/>
    <property type="project" value="UniProtKB-UniRule"/>
</dbReference>
<dbReference type="EC" id="2.3.3.9" evidence="10 11"/>
<dbReference type="Pfam" id="PF20656">
    <property type="entry name" value="MS_N"/>
    <property type="match status" value="1"/>
</dbReference>
<comment type="subunit">
    <text evidence="10">Monomer.</text>
</comment>
<dbReference type="Pfam" id="PF20659">
    <property type="entry name" value="MS_C"/>
    <property type="match status" value="1"/>
</dbReference>
<feature type="binding site" evidence="10">
    <location>
        <position position="437"/>
    </location>
    <ligand>
        <name>glyoxylate</name>
        <dbReference type="ChEBI" id="CHEBI:36655"/>
    </ligand>
</feature>
<evidence type="ECO:0000256" key="13">
    <source>
        <dbReference type="RuleBase" id="RU003572"/>
    </source>
</evidence>
<sequence>MNMPQAKNNSVIHPGFCHFINEEVLPLHAIEPTKFWRDLEQLIADLSPINRQLLATRDQMQQQIDQWHLDHKDQVMDTKAYEAFLREIGYLVKEGDDFTITTANVDDEIAHLAGPQLVVPVKNARFALNAANARWGSLYDAFYGTDVITKTDELATGKAYNPVRGEAVIAKAKDFLDEVFPLESGSHKDVISYVVYYHHLLAFFQDGSQTGLQQPCQLVAVNGQRSEPEAVLLKNNGLHVEIQFDRNGKNGVKDPANINDILIESALSTIMDCEDSVAAVDAEDKIDVYRNWLGLMQGTLEARFEKDGQTQTRRMNPDRIFTDLDNQEYRLHGRSLLLIRNVGHLMECDLMQDELGNFVPEGIIDAVVTSLIAALDLLPTAGEQQKKMSNSRTGSIYIVKPKMHGPEEVAFSCELFARVEQMLGLPENTIKIGIMDEERRTTLNLKECIRQAKSRVFFINTGFLDRTGDEIHTSMQAGAFLPKDQIKTQPWIQAYENRNVDIGLQCGLPGKAQIGKGMWAMPDEMAAMMAAKVAHPKAGANTAWVPSPTAATLHALHYHQVDVFEVQERLKNRPKASLTDLLTIPTIPSNLTLSQQVIEREIENNVQGLLGYVVRWIEAGVGCSKVPDINNVGLMEDRATLRISSQHLANWLLHGICSKEQIDEVMQRMALVVDEQNKATEGYRPMAKNANSVAFKAAQDLIFKGAIQPNGYTEPLLHAYRIQVKDTH</sequence>
<dbReference type="Pfam" id="PF20658">
    <property type="entry name" value="MSG_insertion"/>
    <property type="match status" value="1"/>
</dbReference>
<feature type="domain" description="Malate synthase G alpha-beta insertion" evidence="16">
    <location>
        <begin position="160"/>
        <end position="235"/>
    </location>
</feature>
<dbReference type="Proteomes" id="UP000253506">
    <property type="component" value="Unassembled WGS sequence"/>
</dbReference>
<dbReference type="Gene3D" id="3.20.20.360">
    <property type="entry name" value="Malate synthase, domain 3"/>
    <property type="match status" value="2"/>
</dbReference>
<feature type="binding site" evidence="10">
    <location>
        <position position="465"/>
    </location>
    <ligand>
        <name>Mg(2+)</name>
        <dbReference type="ChEBI" id="CHEBI:18420"/>
    </ligand>
</feature>
<dbReference type="EMBL" id="QPJQ01000003">
    <property type="protein sequence ID" value="RCX08009.1"/>
    <property type="molecule type" value="Genomic_DNA"/>
</dbReference>
<comment type="caution">
    <text evidence="10">Lacks conserved residue(s) required for the propagation of feature annotation.</text>
</comment>
<dbReference type="OrthoDB" id="9762054at2"/>
<dbReference type="InterPro" id="IPR048356">
    <property type="entry name" value="MS_N"/>
</dbReference>
<dbReference type="InterPro" id="IPR001465">
    <property type="entry name" value="Malate_synthase_TIM"/>
</dbReference>
<dbReference type="GO" id="GO:0000287">
    <property type="term" value="F:magnesium ion binding"/>
    <property type="evidence" value="ECO:0007669"/>
    <property type="project" value="TreeGrafter"/>
</dbReference>
<dbReference type="InterPro" id="IPR006253">
    <property type="entry name" value="Malate_synthG"/>
</dbReference>
<dbReference type="NCBIfam" id="NF002825">
    <property type="entry name" value="PRK02999.1"/>
    <property type="match status" value="1"/>
</dbReference>
<feature type="binding site" evidence="10">
    <location>
        <position position="118"/>
    </location>
    <ligand>
        <name>acetyl-CoA</name>
        <dbReference type="ChEBI" id="CHEBI:57288"/>
    </ligand>
</feature>
<dbReference type="RefSeq" id="WP_114410716.1">
    <property type="nucleotide sequence ID" value="NZ_QPJQ01000003.1"/>
</dbReference>
<comment type="pathway">
    <text evidence="10 13">Carbohydrate metabolism; glyoxylate cycle; (S)-malate from isocitrate: step 2/2.</text>
</comment>
<feature type="domain" description="Malate synthase N-terminal" evidence="15">
    <location>
        <begin position="18"/>
        <end position="71"/>
    </location>
</feature>
<dbReference type="Gene3D" id="1.20.1220.12">
    <property type="entry name" value="Malate synthase, domain III"/>
    <property type="match status" value="1"/>
</dbReference>
<feature type="binding site" evidence="10">
    <location>
        <position position="340"/>
    </location>
    <ligand>
        <name>glyoxylate</name>
        <dbReference type="ChEBI" id="CHEBI:36655"/>
    </ligand>
</feature>
<keyword evidence="4 10" id="KW-0816">Tricarboxylic acid cycle</keyword>
<gene>
    <name evidence="10" type="primary">glcB</name>
    <name evidence="18" type="ORF">DFP77_103110</name>
</gene>
<organism evidence="18 19">
    <name type="scientific">Marinomonas foliarum</name>
    <dbReference type="NCBI Taxonomy" id="491950"/>
    <lineage>
        <taxon>Bacteria</taxon>
        <taxon>Pseudomonadati</taxon>
        <taxon>Pseudomonadota</taxon>
        <taxon>Gammaproteobacteria</taxon>
        <taxon>Oceanospirillales</taxon>
        <taxon>Oceanospirillaceae</taxon>
        <taxon>Marinomonas</taxon>
    </lineage>
</organism>
<dbReference type="PANTHER" id="PTHR42739">
    <property type="entry name" value="MALATE SYNTHASE G"/>
    <property type="match status" value="1"/>
</dbReference>
<feature type="binding site" evidence="10">
    <location>
        <position position="313"/>
    </location>
    <ligand>
        <name>acetyl-CoA</name>
        <dbReference type="ChEBI" id="CHEBI:57288"/>
    </ligand>
</feature>
<evidence type="ECO:0000256" key="4">
    <source>
        <dbReference type="ARBA" id="ARBA00022532"/>
    </source>
</evidence>
<dbReference type="GO" id="GO:0005829">
    <property type="term" value="C:cytosol"/>
    <property type="evidence" value="ECO:0007669"/>
    <property type="project" value="TreeGrafter"/>
</dbReference>
<protein>
    <recommendedName>
        <fullName evidence="10 11">Malate synthase G</fullName>
        <ecNumber evidence="10 11">2.3.3.9</ecNumber>
    </recommendedName>
</protein>
<dbReference type="InterPro" id="IPR044856">
    <property type="entry name" value="Malate_synth_C_sf"/>
</dbReference>
<feature type="active site" description="Proton donor" evidence="10 12">
    <location>
        <position position="637"/>
    </location>
</feature>
<comment type="similarity">
    <text evidence="10 13">Belongs to the malate synthase family. GlcB subfamily.</text>
</comment>
<dbReference type="UniPathway" id="UPA00703">
    <property type="reaction ID" value="UER00720"/>
</dbReference>
<proteinExistence type="inferred from homology"/>
<dbReference type="InterPro" id="IPR048355">
    <property type="entry name" value="MS_C"/>
</dbReference>
<reference evidence="18 19" key="1">
    <citation type="submission" date="2018-07" db="EMBL/GenBank/DDBJ databases">
        <title>Genomic Encyclopedia of Type Strains, Phase III (KMG-III): the genomes of soil and plant-associated and newly described type strains.</title>
        <authorList>
            <person name="Whitman W."/>
        </authorList>
    </citation>
    <scope>NUCLEOTIDE SEQUENCE [LARGE SCALE GENOMIC DNA]</scope>
    <source>
        <strain evidence="18 19">CECT 7731</strain>
    </source>
</reference>
<evidence type="ECO:0000256" key="1">
    <source>
        <dbReference type="ARBA" id="ARBA00001946"/>
    </source>
</evidence>
<evidence type="ECO:0000256" key="10">
    <source>
        <dbReference type="HAMAP-Rule" id="MF_00641"/>
    </source>
</evidence>
<feature type="modified residue" description="Cysteine sulfenic acid (-SOH)" evidence="10">
    <location>
        <position position="623"/>
    </location>
</feature>
<evidence type="ECO:0000256" key="3">
    <source>
        <dbReference type="ARBA" id="ARBA00022490"/>
    </source>
</evidence>
<dbReference type="NCBIfam" id="TIGR01345">
    <property type="entry name" value="malate_syn_G"/>
    <property type="match status" value="1"/>
</dbReference>
<evidence type="ECO:0000256" key="5">
    <source>
        <dbReference type="ARBA" id="ARBA00022679"/>
    </source>
</evidence>
<evidence type="ECO:0000259" key="14">
    <source>
        <dbReference type="Pfam" id="PF01274"/>
    </source>
</evidence>
<dbReference type="GO" id="GO:0006099">
    <property type="term" value="P:tricarboxylic acid cycle"/>
    <property type="evidence" value="ECO:0007669"/>
    <property type="project" value="UniProtKB-KW"/>
</dbReference>
<comment type="catalytic activity">
    <reaction evidence="9 10 13">
        <text>glyoxylate + acetyl-CoA + H2O = (S)-malate + CoA + H(+)</text>
        <dbReference type="Rhea" id="RHEA:18181"/>
        <dbReference type="ChEBI" id="CHEBI:15377"/>
        <dbReference type="ChEBI" id="CHEBI:15378"/>
        <dbReference type="ChEBI" id="CHEBI:15589"/>
        <dbReference type="ChEBI" id="CHEBI:36655"/>
        <dbReference type="ChEBI" id="CHEBI:57287"/>
        <dbReference type="ChEBI" id="CHEBI:57288"/>
        <dbReference type="EC" id="2.3.3.9"/>
    </reaction>
</comment>
<evidence type="ECO:0000256" key="8">
    <source>
        <dbReference type="ARBA" id="ARBA00023097"/>
    </source>
</evidence>
<feature type="active site" description="Proton acceptor" evidence="10 12">
    <location>
        <position position="340"/>
    </location>
</feature>
<evidence type="ECO:0000313" key="18">
    <source>
        <dbReference type="EMBL" id="RCX08009.1"/>
    </source>
</evidence>
<dbReference type="GO" id="GO:0009436">
    <property type="term" value="P:glyoxylate catabolic process"/>
    <property type="evidence" value="ECO:0007669"/>
    <property type="project" value="TreeGrafter"/>
</dbReference>
<feature type="domain" description="Malate synthase TIM barrel" evidence="14">
    <location>
        <begin position="337"/>
        <end position="583"/>
    </location>
</feature>
<evidence type="ECO:0000256" key="2">
    <source>
        <dbReference type="ARBA" id="ARBA00022435"/>
    </source>
</evidence>
<dbReference type="InterPro" id="IPR011076">
    <property type="entry name" value="Malate_synth_sf"/>
</dbReference>
<feature type="binding site" evidence="10">
    <location>
        <position position="546"/>
    </location>
    <ligand>
        <name>acetyl-CoA</name>
        <dbReference type="ChEBI" id="CHEBI:57288"/>
    </ligand>
</feature>
<evidence type="ECO:0000256" key="12">
    <source>
        <dbReference type="PIRSR" id="PIRSR601465-50"/>
    </source>
</evidence>
<comment type="cofactor">
    <cofactor evidence="1 10">
        <name>Mg(2+)</name>
        <dbReference type="ChEBI" id="CHEBI:18420"/>
    </cofactor>
</comment>
<keyword evidence="6 10" id="KW-0479">Metal-binding</keyword>